<dbReference type="SUPFAM" id="SSF52777">
    <property type="entry name" value="CoA-dependent acyltransferases"/>
    <property type="match status" value="1"/>
</dbReference>
<comment type="caution">
    <text evidence="1">The sequence shown here is derived from an EMBL/GenBank/DDBJ whole genome shotgun (WGS) entry which is preliminary data.</text>
</comment>
<dbReference type="Gene3D" id="3.30.559.30">
    <property type="entry name" value="Nonribosomal peptide synthetase, condensation domain"/>
    <property type="match status" value="1"/>
</dbReference>
<accession>A0ABR5IY56</accession>
<proteinExistence type="predicted"/>
<dbReference type="Proteomes" id="UP000037020">
    <property type="component" value="Unassembled WGS sequence"/>
</dbReference>
<name>A0ABR5IY56_9ACTN</name>
<gene>
    <name evidence="1" type="ORF">ADK38_33155</name>
</gene>
<sequence>RAVPGDGLGYGLLRHLNPETGPRLAALPAPQIAFNYLGRFGAGAGSEGASGDWRLAGAAAIGGSADPDQPARYALEAGAVVQETPDGPELTLHLGWSAGVVDEPAARRLARGWLAMLSGLAAHTTAPAAGGHTPSDFTLVDLDQEELDEFET</sequence>
<feature type="non-terminal residue" evidence="1">
    <location>
        <position position="1"/>
    </location>
</feature>
<protein>
    <recommendedName>
        <fullName evidence="3">Condensation domain-containing protein</fullName>
    </recommendedName>
</protein>
<dbReference type="NCBIfam" id="TIGR01720">
    <property type="entry name" value="NRPS-para261"/>
    <property type="match status" value="1"/>
</dbReference>
<evidence type="ECO:0000313" key="1">
    <source>
        <dbReference type="EMBL" id="KOG86061.1"/>
    </source>
</evidence>
<evidence type="ECO:0000313" key="2">
    <source>
        <dbReference type="Proteomes" id="UP000037020"/>
    </source>
</evidence>
<dbReference type="InterPro" id="IPR010060">
    <property type="entry name" value="NRPS_synth"/>
</dbReference>
<dbReference type="EMBL" id="LGUT01003055">
    <property type="protein sequence ID" value="KOG86061.1"/>
    <property type="molecule type" value="Genomic_DNA"/>
</dbReference>
<evidence type="ECO:0008006" key="3">
    <source>
        <dbReference type="Google" id="ProtNLM"/>
    </source>
</evidence>
<reference evidence="1 2" key="1">
    <citation type="submission" date="2015-07" db="EMBL/GenBank/DDBJ databases">
        <authorList>
            <person name="Ju K.-S."/>
            <person name="Doroghazi J.R."/>
            <person name="Metcalf W.W."/>
        </authorList>
    </citation>
    <scope>NUCLEOTIDE SEQUENCE [LARGE SCALE GENOMIC DNA]</scope>
    <source>
        <strain evidence="1 2">NRRL B-3589</strain>
    </source>
</reference>
<organism evidence="1 2">
    <name type="scientific">Streptomyces varsoviensis</name>
    <dbReference type="NCBI Taxonomy" id="67373"/>
    <lineage>
        <taxon>Bacteria</taxon>
        <taxon>Bacillati</taxon>
        <taxon>Actinomycetota</taxon>
        <taxon>Actinomycetes</taxon>
        <taxon>Kitasatosporales</taxon>
        <taxon>Streptomycetaceae</taxon>
        <taxon>Streptomyces</taxon>
    </lineage>
</organism>
<keyword evidence="2" id="KW-1185">Reference proteome</keyword>